<dbReference type="SUPFAM" id="SSF82771">
    <property type="entry name" value="GIY-YIG endonuclease"/>
    <property type="match status" value="1"/>
</dbReference>
<dbReference type="RefSeq" id="WP_195749927.1">
    <property type="nucleotide sequence ID" value="NZ_CP197205.1"/>
</dbReference>
<gene>
    <name evidence="2" type="ORF">ITQ90_08530</name>
</gene>
<dbReference type="InterPro" id="IPR035901">
    <property type="entry name" value="GIY-YIG_endonuc_sf"/>
</dbReference>
<dbReference type="Gene3D" id="3.40.50.300">
    <property type="entry name" value="P-loop containing nucleotide triphosphate hydrolases"/>
    <property type="match status" value="1"/>
</dbReference>
<dbReference type="InterPro" id="IPR027417">
    <property type="entry name" value="P-loop_NTPase"/>
</dbReference>
<evidence type="ECO:0000313" key="3">
    <source>
        <dbReference type="Proteomes" id="UP001194632"/>
    </source>
</evidence>
<dbReference type="AlphaFoldDB" id="A0AB73HHE6"/>
<dbReference type="SUPFAM" id="SSF52540">
    <property type="entry name" value="P-loop containing nucleoside triphosphate hydrolases"/>
    <property type="match status" value="1"/>
</dbReference>
<dbReference type="Pfam" id="PF09848">
    <property type="entry name" value="SLFN-g3_helicase"/>
    <property type="match status" value="1"/>
</dbReference>
<reference evidence="2" key="1">
    <citation type="submission" date="2020-11" db="EMBL/GenBank/DDBJ databases">
        <title>Antibiotic susceptibility profiles of Pediococcus pentosaceus from various origins and their implications for the safety assessment of strains with food-technology applications.</title>
        <authorList>
            <person name="Shani N."/>
            <person name="Oberhaensli S."/>
            <person name="Arias E."/>
        </authorList>
    </citation>
    <scope>NUCLEOTIDE SEQUENCE</scope>
    <source>
        <strain evidence="2">FAM 24207</strain>
    </source>
</reference>
<dbReference type="EMBL" id="JADOFP010000007">
    <property type="protein sequence ID" value="MBF7115514.1"/>
    <property type="molecule type" value="Genomic_DNA"/>
</dbReference>
<evidence type="ECO:0000259" key="1">
    <source>
        <dbReference type="PROSITE" id="PS50164"/>
    </source>
</evidence>
<dbReference type="InterPro" id="IPR000305">
    <property type="entry name" value="GIY-YIG_endonuc"/>
</dbReference>
<proteinExistence type="predicted"/>
<dbReference type="CDD" id="cd10439">
    <property type="entry name" value="GIY-YIG_COG3410"/>
    <property type="match status" value="1"/>
</dbReference>
<name>A0AB73HHE6_PEDPE</name>
<organism evidence="2 3">
    <name type="scientific">Pediococcus pentosaceus</name>
    <dbReference type="NCBI Taxonomy" id="1255"/>
    <lineage>
        <taxon>Bacteria</taxon>
        <taxon>Bacillati</taxon>
        <taxon>Bacillota</taxon>
        <taxon>Bacilli</taxon>
        <taxon>Lactobacillales</taxon>
        <taxon>Lactobacillaceae</taxon>
        <taxon>Pediococcus</taxon>
    </lineage>
</organism>
<evidence type="ECO:0000313" key="2">
    <source>
        <dbReference type="EMBL" id="MBF7115514.1"/>
    </source>
</evidence>
<accession>A0AB73HHE6</accession>
<dbReference type="Pfam" id="PF01541">
    <property type="entry name" value="GIY-YIG"/>
    <property type="match status" value="1"/>
</dbReference>
<dbReference type="Proteomes" id="UP001194632">
    <property type="component" value="Unassembled WGS sequence"/>
</dbReference>
<sequence length="557" mass="64901">MSKREKSISTPIIGNVPFSEDGLKQLEKIDNKKLLLEYPTVYIIYSERNGMYQVYVGETNNIKQRTKEHFREGNRYAKGSNMFVIGHEHFNKSLTLDIENKFMLYLTGNKFIKKLSNKRDNPQYRYFPYEEMNQIFSKSWKKLRKNEQSLFPIEKVIEDNALFKASPFHKLTMEQFEARDKIINRVKEVLNKENKHQLILVEGAAGSGKTVLLSSLFYALSEENNENTYMLVNHDEQVKVYNNIAKKLGLQKRLNEKVMKPTSFIINDKFVDEDNIVLVDEAHLLWTQGKQSYQGQNQLQDIIKKSRITIAVFDPQQVLRTQQYVEDDDLRKIEENAKNNGNLIELKKQLRMNASQETINWIKTFVYQQEIIPFPENDAKYDLKIFDDPREMYEQLKIKNQNQESGLSRILATFDWEFKEKKSGTTDLYKVEVDGLSLPWNNQLKSSNKYLSWAERPETINEAGSTYTIQGFDLNYSAVIIGPSVKYRDGKVIYDPDFSANRNAVSNRTLKNGKKQKVYDTLLPNELNVLLTRGINGLYIYAVDDELRIALLSAQGQ</sequence>
<feature type="domain" description="GIY-YIG" evidence="1">
    <location>
        <begin position="37"/>
        <end position="113"/>
    </location>
</feature>
<dbReference type="PROSITE" id="PS50164">
    <property type="entry name" value="GIY_YIG"/>
    <property type="match status" value="1"/>
</dbReference>
<dbReference type="InterPro" id="IPR018647">
    <property type="entry name" value="SLFN_3-like_DNA/RNA_helicase"/>
</dbReference>
<protein>
    <submittedName>
        <fullName evidence="2">DUF2075 domain-containing protein</fullName>
    </submittedName>
</protein>
<comment type="caution">
    <text evidence="2">The sequence shown here is derived from an EMBL/GenBank/DDBJ whole genome shotgun (WGS) entry which is preliminary data.</text>
</comment>